<dbReference type="InterPro" id="IPR009081">
    <property type="entry name" value="PP-bd_ACP"/>
</dbReference>
<dbReference type="InterPro" id="IPR001242">
    <property type="entry name" value="Condensation_dom"/>
</dbReference>
<comment type="similarity">
    <text evidence="2">Belongs to the ATP-dependent AMP-binding enzyme family.</text>
</comment>
<dbReference type="PROSITE" id="PS00012">
    <property type="entry name" value="PHOSPHOPANTETHEINE"/>
    <property type="match status" value="1"/>
</dbReference>
<keyword evidence="4" id="KW-0597">Phosphoprotein</keyword>
<dbReference type="InterPro" id="IPR010071">
    <property type="entry name" value="AA_adenyl_dom"/>
</dbReference>
<dbReference type="Pfam" id="PF00501">
    <property type="entry name" value="AMP-binding"/>
    <property type="match status" value="2"/>
</dbReference>
<dbReference type="GO" id="GO:0031177">
    <property type="term" value="F:phosphopantetheine binding"/>
    <property type="evidence" value="ECO:0007669"/>
    <property type="project" value="InterPro"/>
</dbReference>
<dbReference type="Pfam" id="PF00975">
    <property type="entry name" value="Thioesterase"/>
    <property type="match status" value="1"/>
</dbReference>
<dbReference type="PANTHER" id="PTHR45527:SF1">
    <property type="entry name" value="FATTY ACID SYNTHASE"/>
    <property type="match status" value="1"/>
</dbReference>
<dbReference type="NCBIfam" id="NF003417">
    <property type="entry name" value="PRK04813.1"/>
    <property type="match status" value="2"/>
</dbReference>
<dbReference type="CDD" id="cd19531">
    <property type="entry name" value="LCL_NRPS-like"/>
    <property type="match status" value="2"/>
</dbReference>
<dbReference type="InterPro" id="IPR045851">
    <property type="entry name" value="AMP-bd_C_sf"/>
</dbReference>
<dbReference type="SUPFAM" id="SSF53474">
    <property type="entry name" value="alpha/beta-Hydrolases"/>
    <property type="match status" value="1"/>
</dbReference>
<dbReference type="InterPro" id="IPR006162">
    <property type="entry name" value="Ppantetheine_attach_site"/>
</dbReference>
<dbReference type="SUPFAM" id="SSF56801">
    <property type="entry name" value="Acetyl-CoA synthetase-like"/>
    <property type="match status" value="2"/>
</dbReference>
<dbReference type="Gene3D" id="1.10.1200.10">
    <property type="entry name" value="ACP-like"/>
    <property type="match status" value="2"/>
</dbReference>
<dbReference type="Gene3D" id="3.30.300.30">
    <property type="match status" value="2"/>
</dbReference>
<dbReference type="Pfam" id="PF13193">
    <property type="entry name" value="AMP-binding_C"/>
    <property type="match status" value="2"/>
</dbReference>
<dbReference type="Pfam" id="PF00668">
    <property type="entry name" value="Condensation"/>
    <property type="match status" value="2"/>
</dbReference>
<feature type="domain" description="Carrier" evidence="5">
    <location>
        <begin position="2078"/>
        <end position="2157"/>
    </location>
</feature>
<dbReference type="CDD" id="cd05930">
    <property type="entry name" value="A_NRPS"/>
    <property type="match status" value="2"/>
</dbReference>
<dbReference type="PANTHER" id="PTHR45527">
    <property type="entry name" value="NONRIBOSOMAL PEPTIDE SYNTHETASE"/>
    <property type="match status" value="1"/>
</dbReference>
<dbReference type="InterPro" id="IPR036736">
    <property type="entry name" value="ACP-like_sf"/>
</dbReference>
<dbReference type="Gene3D" id="3.30.559.30">
    <property type="entry name" value="Nonribosomal peptide synthetase, condensation domain"/>
    <property type="match status" value="2"/>
</dbReference>
<dbReference type="NCBIfam" id="TIGR01733">
    <property type="entry name" value="AA-adenyl-dom"/>
    <property type="match status" value="2"/>
</dbReference>
<dbReference type="GO" id="GO:0043041">
    <property type="term" value="P:amino acid activation for nonribosomal peptide biosynthetic process"/>
    <property type="evidence" value="ECO:0007669"/>
    <property type="project" value="TreeGrafter"/>
</dbReference>
<dbReference type="Gene3D" id="2.30.38.10">
    <property type="entry name" value="Luciferase, Domain 3"/>
    <property type="match status" value="2"/>
</dbReference>
<dbReference type="InterPro" id="IPR020845">
    <property type="entry name" value="AMP-binding_CS"/>
</dbReference>
<evidence type="ECO:0000313" key="6">
    <source>
        <dbReference type="EMBL" id="ALT22083.1"/>
    </source>
</evidence>
<dbReference type="FunFam" id="3.30.300.30:FF:000010">
    <property type="entry name" value="Enterobactin synthetase component F"/>
    <property type="match status" value="2"/>
</dbReference>
<dbReference type="InterPro" id="IPR001031">
    <property type="entry name" value="Thioesterase"/>
</dbReference>
<evidence type="ECO:0000256" key="1">
    <source>
        <dbReference type="ARBA" id="ARBA00001957"/>
    </source>
</evidence>
<dbReference type="InterPro" id="IPR029058">
    <property type="entry name" value="AB_hydrolase_fold"/>
</dbReference>
<evidence type="ECO:0000256" key="4">
    <source>
        <dbReference type="ARBA" id="ARBA00022553"/>
    </source>
</evidence>
<proteinExistence type="inferred from homology"/>
<dbReference type="GO" id="GO:0044550">
    <property type="term" value="P:secondary metabolite biosynthetic process"/>
    <property type="evidence" value="ECO:0007669"/>
    <property type="project" value="UniProtKB-ARBA"/>
</dbReference>
<dbReference type="InterPro" id="IPR020806">
    <property type="entry name" value="PKS_PP-bd"/>
</dbReference>
<dbReference type="GO" id="GO:0005829">
    <property type="term" value="C:cytosol"/>
    <property type="evidence" value="ECO:0007669"/>
    <property type="project" value="TreeGrafter"/>
</dbReference>
<dbReference type="InterPro" id="IPR025110">
    <property type="entry name" value="AMP-bd_C"/>
</dbReference>
<dbReference type="GO" id="GO:0003824">
    <property type="term" value="F:catalytic activity"/>
    <property type="evidence" value="ECO:0007669"/>
    <property type="project" value="InterPro"/>
</dbReference>
<dbReference type="FunFam" id="3.40.50.12780:FF:000012">
    <property type="entry name" value="Non-ribosomal peptide synthetase"/>
    <property type="match status" value="2"/>
</dbReference>
<dbReference type="SUPFAM" id="SSF52777">
    <property type="entry name" value="CoA-dependent acyltransferases"/>
    <property type="match status" value="4"/>
</dbReference>
<dbReference type="SMART" id="SM00823">
    <property type="entry name" value="PKS_PP"/>
    <property type="match status" value="2"/>
</dbReference>
<reference evidence="6" key="1">
    <citation type="journal article" date="2015" name="Proc. Natl. Acad. Sci. U.S.A.">
        <title>Antifungal activity improved by coproduction of cyclodextrins and anabaenolysins in Cyanobacteria.</title>
        <authorList>
            <person name="Shishido T.K."/>
            <person name="Jokela J."/>
            <person name="Kolehmainen C.T."/>
            <person name="Fewer D.P."/>
            <person name="Wahlsten M."/>
            <person name="Wang H."/>
            <person name="Rouhiainen L."/>
            <person name="Rizzi E."/>
            <person name="De Bellis G."/>
            <person name="Permi P."/>
            <person name="Sivonen K."/>
        </authorList>
    </citation>
    <scope>NUCLEOTIDE SEQUENCE</scope>
    <source>
        <strain evidence="6">XPORK15F</strain>
    </source>
</reference>
<dbReference type="Pfam" id="PF00550">
    <property type="entry name" value="PP-binding"/>
    <property type="match status" value="2"/>
</dbReference>
<accession>A0A0U3CC83</accession>
<dbReference type="Gene3D" id="3.40.50.980">
    <property type="match status" value="4"/>
</dbReference>
<dbReference type="GO" id="GO:0008610">
    <property type="term" value="P:lipid biosynthetic process"/>
    <property type="evidence" value="ECO:0007669"/>
    <property type="project" value="UniProtKB-ARBA"/>
</dbReference>
<keyword evidence="3" id="KW-0596">Phosphopantetheine</keyword>
<dbReference type="FunFam" id="1.10.1200.10:FF:000005">
    <property type="entry name" value="Nonribosomal peptide synthetase 1"/>
    <property type="match status" value="1"/>
</dbReference>
<sequence>MKSLQEQQEIAKKLASLTPEKRKILIKLLQKEGINPAKLPIIANRKSAQIPLSWGQERLLFLDQFEENSTTYNLLLAVTITGKLDIDCLQKSLNTIMQRHEVLRTNFQEIDNHAVQIIKAEKTWTLTVDNCQESEISKYIHQEQQKPFNLATDTLVRGNLLKISANKFILLITRHHIVWDGWSTGIFLQELSTIYQSYIQGKNPDLTPLNIQYADFSQWQREWLTEEILAEQIKYWQENLKNAPSLLQLPTDKPRPSIMTFNGKSQQLIINQEITEKLQLLSRETGTTLFMTLLAVFSTLLYRYSHQENILIGSPIANRNRAEIEPLIGFFVNTLVLRTSFSENLTFTELIQQIKQTTLAAYEHQDVPFEQIVDAVKVERSLSHSPLFQVMFVLQNTPSENIELPDVTLTPLTLEKETTNFDLTLDIEPSEQGLVANWEYNSDLFEDATITRMLRHFENILTSVLANPQQQINQINLLTAAEKNQLLLEWNDTKVEYSQDKCIHQLLEEQAIKTPDAIAVIFENQQLTYQELNQKANQLAHYLQELGVKPETLVGICVERSLEMVIGLLGILKAGGAYVPIDPNYPSERIAYMLSDANVEVLVTQHSLLTSLPEYEKVIVCVDKDQETINKYSNKNLVNNIHPENLAYIIYTSGSTGKPKGVQIQHQGLVNFLTSMKKQPGLTAKDTFNAVTTICFDIAGLELYLPLIVGAKVVITSREIATDGIRLLQQIKDHKITVMQATPATWQMLLAGGLASEKSEKLSLKVLCGGEALTTKLANQLLTNVTELWNLYGPTETTIWSAISQVQQTNNIGEEGVISIGSPIANTQLYILDKYLQPVPIGVAGELHIGGDGLARGYLNRPELTAEKFIQSPFNPEEKIYQTGDLARYLPDGNIEYLGRIDNQVKVRGFRIELGEIETVINSYSQVNQGVVVASKDVSGNQKLIAYLLVENGFNLEELRNYIKSELPDYMIPATFMVLESFPLTPNGKVDRKALPEPEIDLSKNKEFVPPQTPTQEIIADVFMTVLHLKSVGIYDNFFDLGGHSLLATQVISRLRKAFSIEINLKELFTYATISELSELTSQRLRYHITSIQKLTTTDNTIKVISPTPRNGHLPLSFAQERLWFLDQLEGNNSTYNIPGILKISGNLQINILEKSLQEIVHRHEILRTNFQAINGQPIQVINSENTWQLTIEDWTNINQQEIKKAIQKEIETPFNLAIDKLLRVNISQINKDEFLLIVTMHHIISDGWSLGIFIEELSTLYQNYLQGKSSPLPDLTIQYADFATWQKQWLTGETLEQQIKYWQENLKNAPSLLQLPTDKPRPSIMTFNGKSHNLKINAEITKELQNLSKKTGTTLFMTLLAIFATLLYRYSHQQDILIGSPIANRNRSEIEPLIGCFVNTLVLRTKFTENINFEELVNQVKETTLEAYNHQDVPFEQIVEAIKPERSLSHSPLFQVLFILQNAPMEKLELPGVNIEILPSDTSTAKFDLTLSMMEENKELTCTWDYNSDLFNENTIVKMSNHFQKLITEITRKPQQEINQIKILAEAEQHHLLVELNNTKIKYPHQKCVHQLFTEQAEKTPDAIAIKFANQELTYQELNQKVNQLANYLQKLGVKPETLVGICVERSLEMVIGLLGILKAGGAYLPIDPNYPIERIGYMLSDSNAQLLLTEISLLADFTEYQKTIVCLDQDWAKINQESAENVISQVQPENLAYVIYTSGSTGKPKGVQIQHQGLVNFLTTMKKQPGIKKKDVFNAVTTICFDIAGLEIYLPLIVGAKVVITSREIATDGMRLLQHIQDEKITIMQATPATWQMLITAGLNKETLKKNKINKIKMLCGGEALTTQLANQLLETGGELWNLYGPTESTIWSMVNQIEKTDNVAVISIGKPIANTQIYILDSYLNPVPMGVTGELHIGGDGLARGYLNRPELTAERFIDSPFSANEKIYKTGDLARYLPDGNIEYLGRIDHQVKIRGFRIELGEIEAVINDYPQINQSVVIAKTDKLGNQNLVAYLLVKDGFELQELKSCLKSKLPDYMIPTTFVVLETFPLTPNGKVDRKALPEPEFNRENLQNNYQSPRTTSEVILCEIFSELLNIHPVGVHDNFFDLGGHSLLAVRLMALIQDRFQDRFKVNLPLAILFQSPTVEQLALLVDDHNIHISSPTLIPIQSKGNKPPLFFIPGAGGNVIYLHSLAQELGTEQPFYGLQPKGLNGEEELDNSVESMANNYIQAMKKVQPEGHYFIAGHSFGGYVAYEVGRQLKQQGEKIGCILEVDTLAPKEKKYSQEKNMQEWQWLAMMLKQAEGLYGQKIGVIPEDLAKITDDNELYNYALKLLINAGILPPGSLVKQLRGIVKVYQANNDTKYVVNEKNCEKLPIVLFRSQGGFGEELDVMKEEWFSVEDWGWSDYASKSVNVEWISGDHHTMMATPNVEILAEKMRNYLG</sequence>
<evidence type="ECO:0000256" key="3">
    <source>
        <dbReference type="ARBA" id="ARBA00022450"/>
    </source>
</evidence>
<feature type="domain" description="Carrier" evidence="5">
    <location>
        <begin position="1010"/>
        <end position="1085"/>
    </location>
</feature>
<dbReference type="SUPFAM" id="SSF47336">
    <property type="entry name" value="ACP-like"/>
    <property type="match status" value="2"/>
</dbReference>
<dbReference type="InterPro" id="IPR023213">
    <property type="entry name" value="CAT-like_dom_sf"/>
</dbReference>
<dbReference type="FunFam" id="2.30.38.10:FF:000001">
    <property type="entry name" value="Non-ribosomal peptide synthetase PvdI"/>
    <property type="match status" value="2"/>
</dbReference>
<dbReference type="PROSITE" id="PS00455">
    <property type="entry name" value="AMP_BINDING"/>
    <property type="match status" value="2"/>
</dbReference>
<name>A0A0U3CC83_9NOST</name>
<dbReference type="FunFam" id="3.30.559.10:FF:000012">
    <property type="entry name" value="Non-ribosomal peptide synthetase"/>
    <property type="match status" value="1"/>
</dbReference>
<protein>
    <submittedName>
        <fullName evidence="6">Nonribosomal peptide synthetase</fullName>
    </submittedName>
</protein>
<comment type="cofactor">
    <cofactor evidence="1">
        <name>pantetheine 4'-phosphate</name>
        <dbReference type="ChEBI" id="CHEBI:47942"/>
    </cofactor>
</comment>
<dbReference type="InterPro" id="IPR000873">
    <property type="entry name" value="AMP-dep_synth/lig_dom"/>
</dbReference>
<organism evidence="6">
    <name type="scientific">Anabaena sp. XPORK15F</name>
    <dbReference type="NCBI Taxonomy" id="462641"/>
    <lineage>
        <taxon>Bacteria</taxon>
        <taxon>Bacillati</taxon>
        <taxon>Cyanobacteriota</taxon>
        <taxon>Cyanophyceae</taxon>
        <taxon>Nostocales</taxon>
        <taxon>Nostocaceae</taxon>
        <taxon>Anabaena</taxon>
    </lineage>
</organism>
<evidence type="ECO:0000256" key="2">
    <source>
        <dbReference type="ARBA" id="ARBA00006432"/>
    </source>
</evidence>
<dbReference type="EMBL" id="KP761740">
    <property type="protein sequence ID" value="ALT22083.1"/>
    <property type="molecule type" value="Genomic_DNA"/>
</dbReference>
<dbReference type="Gene3D" id="3.40.50.1820">
    <property type="entry name" value="alpha/beta hydrolase"/>
    <property type="match status" value="1"/>
</dbReference>
<dbReference type="Gene3D" id="3.30.559.10">
    <property type="entry name" value="Chloramphenicol acetyltransferase-like domain"/>
    <property type="match status" value="2"/>
</dbReference>
<dbReference type="FunFam" id="3.40.50.980:FF:000001">
    <property type="entry name" value="Non-ribosomal peptide synthetase"/>
    <property type="match status" value="2"/>
</dbReference>
<dbReference type="PROSITE" id="PS50075">
    <property type="entry name" value="CARRIER"/>
    <property type="match status" value="2"/>
</dbReference>
<evidence type="ECO:0000259" key="5">
    <source>
        <dbReference type="PROSITE" id="PS50075"/>
    </source>
</evidence>
<gene>
    <name evidence="6" type="primary">ablD</name>
</gene>